<organism evidence="3 4">
    <name type="scientific">Thiomicrorhabdus immobilis</name>
    <dbReference type="NCBI Taxonomy" id="2791037"/>
    <lineage>
        <taxon>Bacteria</taxon>
        <taxon>Pseudomonadati</taxon>
        <taxon>Pseudomonadota</taxon>
        <taxon>Gammaproteobacteria</taxon>
        <taxon>Thiotrichales</taxon>
        <taxon>Piscirickettsiaceae</taxon>
        <taxon>Thiomicrorhabdus</taxon>
    </lineage>
</organism>
<accession>A0ABN6CYE5</accession>
<dbReference type="Pfam" id="PF13432">
    <property type="entry name" value="TPR_16"/>
    <property type="match status" value="1"/>
</dbReference>
<dbReference type="InterPro" id="IPR026634">
    <property type="entry name" value="TPST-like"/>
</dbReference>
<dbReference type="InterPro" id="IPR027417">
    <property type="entry name" value="P-loop_NTPase"/>
</dbReference>
<dbReference type="Gene3D" id="3.40.50.300">
    <property type="entry name" value="P-loop containing nucleotide triphosphate hydrolases"/>
    <property type="match status" value="1"/>
</dbReference>
<feature type="repeat" description="TPR" evidence="2">
    <location>
        <begin position="101"/>
        <end position="134"/>
    </location>
</feature>
<dbReference type="EMBL" id="AP024202">
    <property type="protein sequence ID" value="BCN94150.1"/>
    <property type="molecule type" value="Genomic_DNA"/>
</dbReference>
<dbReference type="Pfam" id="PF13469">
    <property type="entry name" value="Sulfotransfer_3"/>
    <property type="match status" value="1"/>
</dbReference>
<evidence type="ECO:0000256" key="2">
    <source>
        <dbReference type="PROSITE-ProRule" id="PRU00339"/>
    </source>
</evidence>
<dbReference type="PANTHER" id="PTHR12788">
    <property type="entry name" value="PROTEIN-TYROSINE SULFOTRANSFERASE 2"/>
    <property type="match status" value="1"/>
</dbReference>
<keyword evidence="1" id="KW-0808">Transferase</keyword>
<keyword evidence="4" id="KW-1185">Reference proteome</keyword>
<keyword evidence="2" id="KW-0802">TPR repeat</keyword>
<dbReference type="SUPFAM" id="SSF52540">
    <property type="entry name" value="P-loop containing nucleoside triphosphate hydrolases"/>
    <property type="match status" value="1"/>
</dbReference>
<dbReference type="PANTHER" id="PTHR12788:SF10">
    <property type="entry name" value="PROTEIN-TYROSINE SULFOTRANSFERASE"/>
    <property type="match status" value="1"/>
</dbReference>
<dbReference type="Pfam" id="PF14559">
    <property type="entry name" value="TPR_19"/>
    <property type="match status" value="2"/>
</dbReference>
<dbReference type="SUPFAM" id="SSF48452">
    <property type="entry name" value="TPR-like"/>
    <property type="match status" value="2"/>
</dbReference>
<evidence type="ECO:0000313" key="3">
    <source>
        <dbReference type="EMBL" id="BCN94150.1"/>
    </source>
</evidence>
<dbReference type="InterPro" id="IPR019734">
    <property type="entry name" value="TPR_rpt"/>
</dbReference>
<reference evidence="3" key="1">
    <citation type="journal article" date="2022" name="Arch. Microbiol.">
        <title>Thiomicrorhabdus immobilis sp. nov., a mesophilic sulfur-oxidizing bacterium isolated from sediment of a brackish lake in northern Japan.</title>
        <authorList>
            <person name="Kojima H."/>
            <person name="Mochizuki J."/>
            <person name="Kanda M."/>
            <person name="Watanabe T."/>
            <person name="Fukui M."/>
        </authorList>
    </citation>
    <scope>NUCLEOTIDE SEQUENCE</scope>
    <source>
        <strain evidence="3">Am19</strain>
    </source>
</reference>
<evidence type="ECO:0000256" key="1">
    <source>
        <dbReference type="ARBA" id="ARBA00022679"/>
    </source>
</evidence>
<name>A0ABN6CYE5_9GAMM</name>
<sequence>MNLSDLRLLAEQLDFQDFKSQTQSLWIKSESQNVLPLLSLSYIHEGKFALAHKYFKQALNISDSFDNSIKLDLAGVALALHQPEEAKALLQPLLADEPSNAIALARMAQVVRLEGDLESALNMLMKSVALQPNRLISRSNLIALLLELKKLEQAQIEITKFTESFHLNTELSDSAKQRFNKLFHEYQLRLWVLNENFSQAEHWLGNMKVEFILENKENKENLNTPKALIDYFNIVTVYARVLAEYGFFPQASEFLKDTIQDYQLIPDSLVLKLLFVELAELQGNHMQAQIVLEQAIKQNEDNIDLWIKLASIQLAEDSSKAIQATEKAWEILVAKRSEEQVSEDWITLYELKIKSTLASAKLKAEDYASAQELFEEVLAQNPYFVPAIHAYAQQKMQTGQIEEAIELFERLKQWDPVAGYSALINARKFPEDKNTLEKIAQAAQRPFLANDVKSYLLFQLALAWEKRKDYDKAFEFVKQANDTSLKLLKYEPKQHRNYCARIRIAFSKSLYESRGHYGSDSELPVFVVGMPRSGTTLVEQILASHSEIFGAGELGVIPQRIHGLNRWERHVGSGRRYPDIIDDLSAEVTTGIAEGILGEMQAHAPHAKHIVDKLPHNFENIGLIKFLFPNARIISVRRDPRDIAISNYFTNYQAKHGGMGFAYDLTNIGEQLADHNLLMHHWHKVFPDEILEVQYEALVENPEQEARRMLQYIGVEWEDQVLNFNKLDRPVKTASVWQVRQPIYKTAKEKWRHYERYLRPLIKGTNAKIEWDPIEDMITLPEAGIINKAADFYENNQLADAEYEFKKILHHNPSHATANGMIGVIYARANLIHEAIPFMEKAYQQQPWKKYWKENLIRAYEKTNQYDKADEIKASTNEEFTPN</sequence>
<dbReference type="PROSITE" id="PS50005">
    <property type="entry name" value="TPR"/>
    <property type="match status" value="1"/>
</dbReference>
<evidence type="ECO:0000313" key="4">
    <source>
        <dbReference type="Proteomes" id="UP001054820"/>
    </source>
</evidence>
<dbReference type="Gene3D" id="1.25.40.10">
    <property type="entry name" value="Tetratricopeptide repeat domain"/>
    <property type="match status" value="3"/>
</dbReference>
<gene>
    <name evidence="3" type="ORF">THMIRHAM_19350</name>
</gene>
<dbReference type="SMART" id="SM00028">
    <property type="entry name" value="TPR"/>
    <property type="match status" value="4"/>
</dbReference>
<dbReference type="Proteomes" id="UP001054820">
    <property type="component" value="Chromosome"/>
</dbReference>
<proteinExistence type="predicted"/>
<evidence type="ECO:0008006" key="5">
    <source>
        <dbReference type="Google" id="ProtNLM"/>
    </source>
</evidence>
<dbReference type="RefSeq" id="WP_237261622.1">
    <property type="nucleotide sequence ID" value="NZ_AP024202.1"/>
</dbReference>
<dbReference type="InterPro" id="IPR011990">
    <property type="entry name" value="TPR-like_helical_dom_sf"/>
</dbReference>
<protein>
    <recommendedName>
        <fullName evidence="5">Tetratricopeptide repeat protein</fullName>
    </recommendedName>
</protein>